<dbReference type="InterPro" id="IPR002557">
    <property type="entry name" value="Chitin-bd_dom"/>
</dbReference>
<dbReference type="Proteomes" id="UP000749559">
    <property type="component" value="Unassembled WGS sequence"/>
</dbReference>
<proteinExistence type="predicted"/>
<comment type="caution">
    <text evidence="2">The sequence shown here is derived from an EMBL/GenBank/DDBJ whole genome shotgun (WGS) entry which is preliminary data.</text>
</comment>
<name>A0A8S4PJ79_OWEFU</name>
<evidence type="ECO:0000259" key="1">
    <source>
        <dbReference type="SMART" id="SM00494"/>
    </source>
</evidence>
<dbReference type="AlphaFoldDB" id="A0A8S4PJ79"/>
<sequence length="592" mass="67160">MVKVAIVDGQKIGRPMFLSSEQTEKCALTGLIADDKSDCCHFIRCNLNVGWRMSCRDGTVFHPFWCICVHPRDYLDCQVESCSGLVQQLDPEPCPPNIDYSTQCCLEGDGKPKIYDLINRTAYRFNGERDVQVCPPGQEFLLGSCCCEGDIPEDQTDCSRWTFNRNDFLDDERGVFAKAFGVNKAGDSRNRGAPAGPEKMAVWTGAEAKFIIPRFAGMDFRKTLTLSFWVKINSNEINQTLIHNGGLGGSGASVSIEIFTIKEGNAPKMFITGGIRVCDRTEDIMMQITNTRLFQGWTFIALTACVSQAEGRNEIPIVTLYVGENFEEVAEEVAMPDLETKRLFRAANDAASVYAACEWEFNIISNADKDTFVEHIENVTFALGNSSEYISRFLTSSFRRNVRLFTERYLEFRDKPNTRTLARKNSVNQSIRTLKTHLRNFRNIVEKLCAVLEVTKNYIHDDKFADALQAESRECFVQLHVTLTKLKSRFEDEDPSQDDSEREGEYRYKVLDRRLEEAEELTANFRVKRDVFRENADPEPTIRLSKSPMLIGEGLEGNIDEIVVCDLCSDKEQIDALRENGEIPRRFAKADV</sequence>
<evidence type="ECO:0000313" key="3">
    <source>
        <dbReference type="Proteomes" id="UP000749559"/>
    </source>
</evidence>
<dbReference type="GO" id="GO:0008061">
    <property type="term" value="F:chitin binding"/>
    <property type="evidence" value="ECO:0007669"/>
    <property type="project" value="InterPro"/>
</dbReference>
<dbReference type="InterPro" id="IPR036508">
    <property type="entry name" value="Chitin-bd_dom_sf"/>
</dbReference>
<reference evidence="2" key="1">
    <citation type="submission" date="2022-03" db="EMBL/GenBank/DDBJ databases">
        <authorList>
            <person name="Martin C."/>
        </authorList>
    </citation>
    <scope>NUCLEOTIDE SEQUENCE</scope>
</reference>
<dbReference type="GO" id="GO:0005576">
    <property type="term" value="C:extracellular region"/>
    <property type="evidence" value="ECO:0007669"/>
    <property type="project" value="InterPro"/>
</dbReference>
<protein>
    <recommendedName>
        <fullName evidence="1">Chitin-binding type-2 domain-containing protein</fullName>
    </recommendedName>
</protein>
<accession>A0A8S4PJ79</accession>
<dbReference type="SUPFAM" id="SSF57625">
    <property type="entry name" value="Invertebrate chitin-binding proteins"/>
    <property type="match status" value="1"/>
</dbReference>
<dbReference type="EMBL" id="CAIIXF020000009">
    <property type="protein sequence ID" value="CAH1793453.1"/>
    <property type="molecule type" value="Genomic_DNA"/>
</dbReference>
<dbReference type="SMART" id="SM00494">
    <property type="entry name" value="ChtBD2"/>
    <property type="match status" value="1"/>
</dbReference>
<feature type="domain" description="Chitin-binding type-2" evidence="1">
    <location>
        <begin position="24"/>
        <end position="79"/>
    </location>
</feature>
<keyword evidence="3" id="KW-1185">Reference proteome</keyword>
<evidence type="ECO:0000313" key="2">
    <source>
        <dbReference type="EMBL" id="CAH1793453.1"/>
    </source>
</evidence>
<gene>
    <name evidence="2" type="ORF">OFUS_LOCUS18301</name>
</gene>
<organism evidence="2 3">
    <name type="scientific">Owenia fusiformis</name>
    <name type="common">Polychaete worm</name>
    <dbReference type="NCBI Taxonomy" id="6347"/>
    <lineage>
        <taxon>Eukaryota</taxon>
        <taxon>Metazoa</taxon>
        <taxon>Spiralia</taxon>
        <taxon>Lophotrochozoa</taxon>
        <taxon>Annelida</taxon>
        <taxon>Polychaeta</taxon>
        <taxon>Sedentaria</taxon>
        <taxon>Canalipalpata</taxon>
        <taxon>Sabellida</taxon>
        <taxon>Oweniida</taxon>
        <taxon>Oweniidae</taxon>
        <taxon>Owenia</taxon>
    </lineage>
</organism>
<dbReference type="Gene3D" id="2.170.140.10">
    <property type="entry name" value="Chitin binding domain"/>
    <property type="match status" value="1"/>
</dbReference>